<organism evidence="2 3">
    <name type="scientific">Fontibacillus solani</name>
    <dbReference type="NCBI Taxonomy" id="1572857"/>
    <lineage>
        <taxon>Bacteria</taxon>
        <taxon>Bacillati</taxon>
        <taxon>Bacillota</taxon>
        <taxon>Bacilli</taxon>
        <taxon>Bacillales</taxon>
        <taxon>Paenibacillaceae</taxon>
        <taxon>Fontibacillus</taxon>
    </lineage>
</organism>
<evidence type="ECO:0000313" key="2">
    <source>
        <dbReference type="EMBL" id="MBA9086155.1"/>
    </source>
</evidence>
<name>A0A7W3SU12_9BACL</name>
<feature type="transmembrane region" description="Helical" evidence="1">
    <location>
        <begin position="21"/>
        <end position="41"/>
    </location>
</feature>
<dbReference type="Proteomes" id="UP000567067">
    <property type="component" value="Unassembled WGS sequence"/>
</dbReference>
<proteinExistence type="predicted"/>
<evidence type="ECO:0000256" key="1">
    <source>
        <dbReference type="SAM" id="Phobius"/>
    </source>
</evidence>
<keyword evidence="1" id="KW-1133">Transmembrane helix</keyword>
<keyword evidence="1" id="KW-0472">Membrane</keyword>
<dbReference type="AlphaFoldDB" id="A0A7W3SU12"/>
<gene>
    <name evidence="2" type="ORF">FHR92_002628</name>
</gene>
<evidence type="ECO:0000313" key="3">
    <source>
        <dbReference type="Proteomes" id="UP000567067"/>
    </source>
</evidence>
<dbReference type="EMBL" id="JACJIP010000016">
    <property type="protein sequence ID" value="MBA9086155.1"/>
    <property type="molecule type" value="Genomic_DNA"/>
</dbReference>
<sequence>MSLLYVIFFTIHVIKITINKIFIIKILTCVGNEVSVITIIVRSELL</sequence>
<keyword evidence="1" id="KW-0812">Transmembrane</keyword>
<accession>A0A7W3SU12</accession>
<keyword evidence="3" id="KW-1185">Reference proteome</keyword>
<comment type="caution">
    <text evidence="2">The sequence shown here is derived from an EMBL/GenBank/DDBJ whole genome shotgun (WGS) entry which is preliminary data.</text>
</comment>
<reference evidence="2 3" key="1">
    <citation type="submission" date="2020-08" db="EMBL/GenBank/DDBJ databases">
        <title>Genomic Encyclopedia of Type Strains, Phase III (KMG-III): the genomes of soil and plant-associated and newly described type strains.</title>
        <authorList>
            <person name="Whitman W."/>
        </authorList>
    </citation>
    <scope>NUCLEOTIDE SEQUENCE [LARGE SCALE GENOMIC DNA]</scope>
    <source>
        <strain evidence="2 3">CECT 8693</strain>
    </source>
</reference>
<protein>
    <submittedName>
        <fullName evidence="2">Uncharacterized protein</fullName>
    </submittedName>
</protein>